<keyword evidence="5 9" id="KW-0418">Kinase</keyword>
<dbReference type="PANTHER" id="PTHR45436">
    <property type="entry name" value="SENSOR HISTIDINE KINASE YKOH"/>
    <property type="match status" value="1"/>
</dbReference>
<protein>
    <recommendedName>
        <fullName evidence="2">histidine kinase</fullName>
        <ecNumber evidence="2">2.7.13.3</ecNumber>
    </recommendedName>
</protein>
<dbReference type="InterPro" id="IPR036890">
    <property type="entry name" value="HATPase_C_sf"/>
</dbReference>
<keyword evidence="10" id="KW-1185">Reference proteome</keyword>
<evidence type="ECO:0000256" key="7">
    <source>
        <dbReference type="SAM" id="Phobius"/>
    </source>
</evidence>
<evidence type="ECO:0000256" key="1">
    <source>
        <dbReference type="ARBA" id="ARBA00000085"/>
    </source>
</evidence>
<dbReference type="InterPro" id="IPR003594">
    <property type="entry name" value="HATPase_dom"/>
</dbReference>
<dbReference type="EMBL" id="CP014859">
    <property type="protein sequence ID" value="AOS64216.1"/>
    <property type="molecule type" value="Genomic_DNA"/>
</dbReference>
<dbReference type="PANTHER" id="PTHR45436:SF5">
    <property type="entry name" value="SENSOR HISTIDINE KINASE TRCS"/>
    <property type="match status" value="1"/>
</dbReference>
<evidence type="ECO:0000259" key="8">
    <source>
        <dbReference type="SMART" id="SM00387"/>
    </source>
</evidence>
<evidence type="ECO:0000313" key="9">
    <source>
        <dbReference type="EMBL" id="AOS64216.1"/>
    </source>
</evidence>
<dbReference type="Gene3D" id="3.30.565.10">
    <property type="entry name" value="Histidine kinase-like ATPase, C-terminal domain"/>
    <property type="match status" value="1"/>
</dbReference>
<evidence type="ECO:0000256" key="4">
    <source>
        <dbReference type="ARBA" id="ARBA00022679"/>
    </source>
</evidence>
<keyword evidence="3" id="KW-0597">Phosphoprotein</keyword>
<dbReference type="SUPFAM" id="SSF55874">
    <property type="entry name" value="ATPase domain of HSP90 chaperone/DNA topoisomerase II/histidine kinase"/>
    <property type="match status" value="1"/>
</dbReference>
<feature type="domain" description="Histidine kinase/HSP90-like ATPase" evidence="8">
    <location>
        <begin position="239"/>
        <end position="353"/>
    </location>
</feature>
<dbReference type="SMART" id="SM00387">
    <property type="entry name" value="HATPase_c"/>
    <property type="match status" value="1"/>
</dbReference>
<dbReference type="GO" id="GO:0005886">
    <property type="term" value="C:plasma membrane"/>
    <property type="evidence" value="ECO:0007669"/>
    <property type="project" value="TreeGrafter"/>
</dbReference>
<dbReference type="EC" id="2.7.13.3" evidence="2"/>
<dbReference type="KEGG" id="ahm:TL08_17080"/>
<keyword evidence="7" id="KW-0472">Membrane</keyword>
<reference evidence="10" key="1">
    <citation type="submission" date="2016-03" db="EMBL/GenBank/DDBJ databases">
        <title>Complete genome sequence of the type strain Actinoalloteichus hymeniacidonis DSM 45092.</title>
        <authorList>
            <person name="Schaffert L."/>
            <person name="Albersmeier A."/>
            <person name="Winkler A."/>
            <person name="Kalinowski J."/>
            <person name="Zotchev S."/>
            <person name="Ruckert C."/>
        </authorList>
    </citation>
    <scope>NUCLEOTIDE SEQUENCE [LARGE SCALE GENOMIC DNA]</scope>
    <source>
        <strain evidence="10">HPA177(T) (DSM 45092(T))</strain>
    </source>
</reference>
<gene>
    <name evidence="9" type="ORF">TL08_17080</name>
</gene>
<keyword evidence="7" id="KW-0812">Transmembrane</keyword>
<proteinExistence type="predicted"/>
<evidence type="ECO:0000256" key="6">
    <source>
        <dbReference type="SAM" id="MobiDB-lite"/>
    </source>
</evidence>
<feature type="transmembrane region" description="Helical" evidence="7">
    <location>
        <begin position="28"/>
        <end position="49"/>
    </location>
</feature>
<dbReference type="Pfam" id="PF02518">
    <property type="entry name" value="HATPase_c"/>
    <property type="match status" value="1"/>
</dbReference>
<feature type="region of interest" description="Disordered" evidence="6">
    <location>
        <begin position="363"/>
        <end position="459"/>
    </location>
</feature>
<evidence type="ECO:0000313" key="10">
    <source>
        <dbReference type="Proteomes" id="UP000095210"/>
    </source>
</evidence>
<name>A0AAC9MZQ8_9PSEU</name>
<keyword evidence="7" id="KW-1133">Transmembrane helix</keyword>
<accession>A0AAC9MZQ8</accession>
<evidence type="ECO:0000256" key="3">
    <source>
        <dbReference type="ARBA" id="ARBA00022553"/>
    </source>
</evidence>
<dbReference type="Proteomes" id="UP000095210">
    <property type="component" value="Chromosome"/>
</dbReference>
<evidence type="ECO:0000256" key="2">
    <source>
        <dbReference type="ARBA" id="ARBA00012438"/>
    </source>
</evidence>
<dbReference type="InterPro" id="IPR050428">
    <property type="entry name" value="TCS_sensor_his_kinase"/>
</dbReference>
<dbReference type="AlphaFoldDB" id="A0AAC9MZQ8"/>
<evidence type="ECO:0000256" key="5">
    <source>
        <dbReference type="ARBA" id="ARBA00022777"/>
    </source>
</evidence>
<dbReference type="GO" id="GO:0000160">
    <property type="term" value="P:phosphorelay signal transduction system"/>
    <property type="evidence" value="ECO:0007669"/>
    <property type="project" value="TreeGrafter"/>
</dbReference>
<keyword evidence="4" id="KW-0808">Transferase</keyword>
<organism evidence="9 10">
    <name type="scientific">Actinoalloteichus hymeniacidonis</name>
    <dbReference type="NCBI Taxonomy" id="340345"/>
    <lineage>
        <taxon>Bacteria</taxon>
        <taxon>Bacillati</taxon>
        <taxon>Actinomycetota</taxon>
        <taxon>Actinomycetes</taxon>
        <taxon>Pseudonocardiales</taxon>
        <taxon>Pseudonocardiaceae</taxon>
        <taxon>Actinoalloteichus</taxon>
    </lineage>
</organism>
<comment type="catalytic activity">
    <reaction evidence="1">
        <text>ATP + protein L-histidine = ADP + protein N-phospho-L-histidine.</text>
        <dbReference type="EC" id="2.7.13.3"/>
    </reaction>
</comment>
<dbReference type="GO" id="GO:0004673">
    <property type="term" value="F:protein histidine kinase activity"/>
    <property type="evidence" value="ECO:0007669"/>
    <property type="project" value="UniProtKB-EC"/>
</dbReference>
<sequence>MQPAERGSTMTLSVPIRPVHEDLMEQQVLLTIAFWCLAVGALALVILLVRQRQISTLLRARNTALQNDLRARDEEAQHLVSARLPALVDALSHMAAEVPGPLHPQLSNTAYGQNLQLVVGLVTESVEKSINRVEQSARTTLKSMMRTVQSLANEQQLAISTMQDRHDDPDVLEDLLRIDHANSQLGRRVQATAVLCGSWPGQQRSASSLTDIVRGATSRIRDYRRVEVHAQVENAVISRAVEPVVLTLAELLDNAARHSQPNTSVEVNFRHAHNGTAIVIDDAGVGMNAEEVRRAAGLLAAREVADINRLGDPPQIGFAVIGVLAARYNFTVSVDTTSPYGGVRAVVFLPTPLLTRIAPPVPTRAETPAVSTPAAPPPAKAPALETPQHTPASTAGGLPKRRRHTPRTDRSPSSEQTLPPSAPSARPAGETAAGMGAWQRGTRSGRIIDSSDSEGNTQA</sequence>